<feature type="transmembrane region" description="Helical" evidence="1">
    <location>
        <begin position="6"/>
        <end position="28"/>
    </location>
</feature>
<evidence type="ECO:0000313" key="2">
    <source>
        <dbReference type="EMBL" id="CAE7556889.1"/>
    </source>
</evidence>
<proteinExistence type="predicted"/>
<name>A0A812U5L0_SYMPI</name>
<keyword evidence="1" id="KW-0812">Transmembrane</keyword>
<gene>
    <name evidence="2" type="primary">NHX7</name>
    <name evidence="2" type="ORF">SPIL2461_LOCUS14844</name>
</gene>
<organism evidence="2 3">
    <name type="scientific">Symbiodinium pilosum</name>
    <name type="common">Dinoflagellate</name>
    <dbReference type="NCBI Taxonomy" id="2952"/>
    <lineage>
        <taxon>Eukaryota</taxon>
        <taxon>Sar</taxon>
        <taxon>Alveolata</taxon>
        <taxon>Dinophyceae</taxon>
        <taxon>Suessiales</taxon>
        <taxon>Symbiodiniaceae</taxon>
        <taxon>Symbiodinium</taxon>
    </lineage>
</organism>
<evidence type="ECO:0000256" key="1">
    <source>
        <dbReference type="SAM" id="Phobius"/>
    </source>
</evidence>
<dbReference type="EMBL" id="CAJNIZ010035002">
    <property type="protein sequence ID" value="CAE7556889.1"/>
    <property type="molecule type" value="Genomic_DNA"/>
</dbReference>
<dbReference type="AlphaFoldDB" id="A0A812U5L0"/>
<keyword evidence="3" id="KW-1185">Reference proteome</keyword>
<evidence type="ECO:0000313" key="3">
    <source>
        <dbReference type="Proteomes" id="UP000649617"/>
    </source>
</evidence>
<comment type="caution">
    <text evidence="2">The sequence shown here is derived from an EMBL/GenBank/DDBJ whole genome shotgun (WGS) entry which is preliminary data.</text>
</comment>
<keyword evidence="1" id="KW-0472">Membrane</keyword>
<sequence>MLSPYFAFAPVPVSGGLVFDLFTVVAFIDAHHTVCHRLLQSDCLSGDAREDVIVESCTAA</sequence>
<protein>
    <submittedName>
        <fullName evidence="2">NHX7 protein</fullName>
    </submittedName>
</protein>
<reference evidence="2" key="1">
    <citation type="submission" date="2021-02" db="EMBL/GenBank/DDBJ databases">
        <authorList>
            <person name="Dougan E. K."/>
            <person name="Rhodes N."/>
            <person name="Thang M."/>
            <person name="Chan C."/>
        </authorList>
    </citation>
    <scope>NUCLEOTIDE SEQUENCE</scope>
</reference>
<dbReference type="Proteomes" id="UP000649617">
    <property type="component" value="Unassembled WGS sequence"/>
</dbReference>
<accession>A0A812U5L0</accession>
<keyword evidence="1" id="KW-1133">Transmembrane helix</keyword>